<dbReference type="Gene3D" id="2.60.120.200">
    <property type="match status" value="1"/>
</dbReference>
<dbReference type="InterPro" id="IPR006558">
    <property type="entry name" value="LamG-like"/>
</dbReference>
<feature type="domain" description="LamG-like jellyroll fold" evidence="4">
    <location>
        <begin position="85"/>
        <end position="224"/>
    </location>
</feature>
<evidence type="ECO:0000256" key="3">
    <source>
        <dbReference type="SAM" id="SignalP"/>
    </source>
</evidence>
<evidence type="ECO:0000259" key="4">
    <source>
        <dbReference type="SMART" id="SM00560"/>
    </source>
</evidence>
<reference evidence="5 6" key="1">
    <citation type="submission" date="2019-02" db="EMBL/GenBank/DDBJ databases">
        <title>Deep-cultivation of Planctomycetes and their phenomic and genomic characterization uncovers novel biology.</title>
        <authorList>
            <person name="Wiegand S."/>
            <person name="Jogler M."/>
            <person name="Boedeker C."/>
            <person name="Pinto D."/>
            <person name="Vollmers J."/>
            <person name="Rivas-Marin E."/>
            <person name="Kohn T."/>
            <person name="Peeters S.H."/>
            <person name="Heuer A."/>
            <person name="Rast P."/>
            <person name="Oberbeckmann S."/>
            <person name="Bunk B."/>
            <person name="Jeske O."/>
            <person name="Meyerdierks A."/>
            <person name="Storesund J.E."/>
            <person name="Kallscheuer N."/>
            <person name="Luecker S."/>
            <person name="Lage O.M."/>
            <person name="Pohl T."/>
            <person name="Merkel B.J."/>
            <person name="Hornburger P."/>
            <person name="Mueller R.-W."/>
            <person name="Bruemmer F."/>
            <person name="Labrenz M."/>
            <person name="Spormann A.M."/>
            <person name="Op Den Camp H."/>
            <person name="Overmann J."/>
            <person name="Amann R."/>
            <person name="Jetten M.S.M."/>
            <person name="Mascher T."/>
            <person name="Medema M.H."/>
            <person name="Devos D.P."/>
            <person name="Kaster A.-K."/>
            <person name="Ovreas L."/>
            <person name="Rohde M."/>
            <person name="Galperin M.Y."/>
            <person name="Jogler C."/>
        </authorList>
    </citation>
    <scope>NUCLEOTIDE SEQUENCE [LARGE SCALE GENOMIC DNA]</scope>
    <source>
        <strain evidence="5 6">Pla22</strain>
    </source>
</reference>
<dbReference type="Proteomes" id="UP000316598">
    <property type="component" value="Unassembled WGS sequence"/>
</dbReference>
<dbReference type="PANTHER" id="PTHR47635:SF2">
    <property type="entry name" value="LAMG-LIKE JELLYROLL FOLD DOMAIN-CONTAINING PROTEIN"/>
    <property type="match status" value="1"/>
</dbReference>
<evidence type="ECO:0000313" key="6">
    <source>
        <dbReference type="Proteomes" id="UP000316598"/>
    </source>
</evidence>
<accession>A0A5C5WU95</accession>
<dbReference type="AlphaFoldDB" id="A0A5C5WU95"/>
<dbReference type="InterPro" id="IPR013320">
    <property type="entry name" value="ConA-like_dom_sf"/>
</dbReference>
<keyword evidence="2" id="KW-1015">Disulfide bond</keyword>
<dbReference type="InterPro" id="IPR013424">
    <property type="entry name" value="Ice-binding_C"/>
</dbReference>
<evidence type="ECO:0000256" key="1">
    <source>
        <dbReference type="ARBA" id="ARBA00022729"/>
    </source>
</evidence>
<comment type="caution">
    <text evidence="5">The sequence shown here is derived from an EMBL/GenBank/DDBJ whole genome shotgun (WGS) entry which is preliminary data.</text>
</comment>
<dbReference type="OrthoDB" id="273459at2"/>
<dbReference type="SUPFAM" id="SSF49899">
    <property type="entry name" value="Concanavalin A-like lectins/glucanases"/>
    <property type="match status" value="1"/>
</dbReference>
<proteinExistence type="predicted"/>
<dbReference type="Pfam" id="PF13385">
    <property type="entry name" value="Laminin_G_3"/>
    <property type="match status" value="1"/>
</dbReference>
<feature type="signal peptide" evidence="3">
    <location>
        <begin position="1"/>
        <end position="26"/>
    </location>
</feature>
<evidence type="ECO:0000313" key="5">
    <source>
        <dbReference type="EMBL" id="TWT54158.1"/>
    </source>
</evidence>
<evidence type="ECO:0000256" key="2">
    <source>
        <dbReference type="ARBA" id="ARBA00023157"/>
    </source>
</evidence>
<keyword evidence="1 3" id="KW-0732">Signal</keyword>
<dbReference type="Pfam" id="PF07589">
    <property type="entry name" value="PEP-CTERM"/>
    <property type="match status" value="1"/>
</dbReference>
<feature type="chain" id="PRO_5023102026" description="LamG-like jellyroll fold domain-containing protein" evidence="3">
    <location>
        <begin position="27"/>
        <end position="259"/>
    </location>
</feature>
<sequence precursor="true">MKTTQIWACLGAVLFCWGAMSPTCQAALVAHWTGDGTANDASGNGHHGTLHDDTTFATGVIGDAFLFDGNNDYVSIPNALTLEPSTITIAAFVKMGDTGQSQRLVVDSSHGFGDFAGWALQTDPGGTIAFVYGNGSSFFGVGSTTVIDDDQFHHVAGVLDGNTLSIYIDGSFEDSSTLTGTPMASGRELRIGASYGGNSSGSVREVNGLIDDVRLYDQALNSNQIMSLAVGVPEPSTTVALCLGVLATVTWRYKRRLPS</sequence>
<dbReference type="SMART" id="SM00560">
    <property type="entry name" value="LamGL"/>
    <property type="match status" value="1"/>
</dbReference>
<keyword evidence="6" id="KW-1185">Reference proteome</keyword>
<dbReference type="NCBIfam" id="TIGR02595">
    <property type="entry name" value="PEP_CTERM"/>
    <property type="match status" value="1"/>
</dbReference>
<dbReference type="EMBL" id="SJPI01000001">
    <property type="protein sequence ID" value="TWT54158.1"/>
    <property type="molecule type" value="Genomic_DNA"/>
</dbReference>
<gene>
    <name evidence="5" type="ORF">Pla22_17930</name>
</gene>
<protein>
    <recommendedName>
        <fullName evidence="4">LamG-like jellyroll fold domain-containing protein</fullName>
    </recommendedName>
</protein>
<name>A0A5C5WU95_9BACT</name>
<organism evidence="5 6">
    <name type="scientific">Rubripirellula amarantea</name>
    <dbReference type="NCBI Taxonomy" id="2527999"/>
    <lineage>
        <taxon>Bacteria</taxon>
        <taxon>Pseudomonadati</taxon>
        <taxon>Planctomycetota</taxon>
        <taxon>Planctomycetia</taxon>
        <taxon>Pirellulales</taxon>
        <taxon>Pirellulaceae</taxon>
        <taxon>Rubripirellula</taxon>
    </lineage>
</organism>
<dbReference type="PANTHER" id="PTHR47635">
    <property type="entry name" value="CUB DOMAIN-CONTAINING PROTEIN"/>
    <property type="match status" value="1"/>
</dbReference>
<dbReference type="RefSeq" id="WP_146515321.1">
    <property type="nucleotide sequence ID" value="NZ_SJPI01000001.1"/>
</dbReference>